<dbReference type="PANTHER" id="PTHR42878:SF7">
    <property type="entry name" value="SENSOR HISTIDINE KINASE GLRK"/>
    <property type="match status" value="1"/>
</dbReference>
<keyword evidence="12 13" id="KW-0472">Membrane</keyword>
<evidence type="ECO:0000313" key="17">
    <source>
        <dbReference type="EMBL" id="MCB5197113.1"/>
    </source>
</evidence>
<evidence type="ECO:0000259" key="14">
    <source>
        <dbReference type="PROSITE" id="PS50109"/>
    </source>
</evidence>
<dbReference type="InterPro" id="IPR035965">
    <property type="entry name" value="PAS-like_dom_sf"/>
</dbReference>
<keyword evidence="18" id="KW-1185">Reference proteome</keyword>
<comment type="subcellular location">
    <subcellularLocation>
        <location evidence="2">Membrane</location>
        <topology evidence="2">Multi-pass membrane protein</topology>
    </subcellularLocation>
</comment>
<dbReference type="Gene3D" id="3.30.450.20">
    <property type="entry name" value="PAS domain"/>
    <property type="match status" value="1"/>
</dbReference>
<dbReference type="Gene3D" id="3.30.565.10">
    <property type="entry name" value="Histidine kinase-like ATPase, C-terminal domain"/>
    <property type="match status" value="1"/>
</dbReference>
<comment type="caution">
    <text evidence="17">The sequence shown here is derived from an EMBL/GenBank/DDBJ whole genome shotgun (WGS) entry which is preliminary data.</text>
</comment>
<evidence type="ECO:0000256" key="8">
    <source>
        <dbReference type="ARBA" id="ARBA00022777"/>
    </source>
</evidence>
<evidence type="ECO:0000256" key="3">
    <source>
        <dbReference type="ARBA" id="ARBA00012438"/>
    </source>
</evidence>
<dbReference type="InterPro" id="IPR000014">
    <property type="entry name" value="PAS"/>
</dbReference>
<evidence type="ECO:0000256" key="1">
    <source>
        <dbReference type="ARBA" id="ARBA00000085"/>
    </source>
</evidence>
<evidence type="ECO:0000256" key="11">
    <source>
        <dbReference type="ARBA" id="ARBA00023012"/>
    </source>
</evidence>
<keyword evidence="10 13" id="KW-1133">Transmembrane helix</keyword>
<keyword evidence="4" id="KW-0597">Phosphoprotein</keyword>
<dbReference type="InterPro" id="IPR000700">
    <property type="entry name" value="PAS-assoc_C"/>
</dbReference>
<evidence type="ECO:0000256" key="12">
    <source>
        <dbReference type="ARBA" id="ARBA00023136"/>
    </source>
</evidence>
<feature type="transmembrane region" description="Helical" evidence="13">
    <location>
        <begin position="42"/>
        <end position="62"/>
    </location>
</feature>
<dbReference type="CDD" id="cd00082">
    <property type="entry name" value="HisKA"/>
    <property type="match status" value="1"/>
</dbReference>
<accession>A0ABS8BN15</accession>
<dbReference type="InterPro" id="IPR036890">
    <property type="entry name" value="HATPase_C_sf"/>
</dbReference>
<dbReference type="InterPro" id="IPR003594">
    <property type="entry name" value="HATPase_dom"/>
</dbReference>
<evidence type="ECO:0000256" key="4">
    <source>
        <dbReference type="ARBA" id="ARBA00022553"/>
    </source>
</evidence>
<dbReference type="InterPro" id="IPR001610">
    <property type="entry name" value="PAC"/>
</dbReference>
<keyword evidence="7" id="KW-0547">Nucleotide-binding</keyword>
<dbReference type="InterPro" id="IPR005467">
    <property type="entry name" value="His_kinase_dom"/>
</dbReference>
<dbReference type="Pfam" id="PF00512">
    <property type="entry name" value="HisKA"/>
    <property type="match status" value="1"/>
</dbReference>
<dbReference type="SMART" id="SM00387">
    <property type="entry name" value="HATPase_c"/>
    <property type="match status" value="1"/>
</dbReference>
<dbReference type="CDD" id="cd00130">
    <property type="entry name" value="PAS"/>
    <property type="match status" value="1"/>
</dbReference>
<keyword evidence="6 13" id="KW-0812">Transmembrane</keyword>
<comment type="catalytic activity">
    <reaction evidence="1">
        <text>ATP + protein L-histidine = ADP + protein N-phospho-L-histidine.</text>
        <dbReference type="EC" id="2.7.13.3"/>
    </reaction>
</comment>
<dbReference type="SUPFAM" id="SSF55785">
    <property type="entry name" value="PYP-like sensor domain (PAS domain)"/>
    <property type="match status" value="2"/>
</dbReference>
<organism evidence="17 18">
    <name type="scientific">Deefgea salmonis</name>
    <dbReference type="NCBI Taxonomy" id="2875502"/>
    <lineage>
        <taxon>Bacteria</taxon>
        <taxon>Pseudomonadati</taxon>
        <taxon>Pseudomonadota</taxon>
        <taxon>Betaproteobacteria</taxon>
        <taxon>Neisseriales</taxon>
        <taxon>Chitinibacteraceae</taxon>
        <taxon>Deefgea</taxon>
    </lineage>
</organism>
<evidence type="ECO:0000259" key="16">
    <source>
        <dbReference type="PROSITE" id="PS50113"/>
    </source>
</evidence>
<protein>
    <recommendedName>
        <fullName evidence="3">histidine kinase</fullName>
        <ecNumber evidence="3">2.7.13.3</ecNumber>
    </recommendedName>
</protein>
<dbReference type="PROSITE" id="PS50113">
    <property type="entry name" value="PAC"/>
    <property type="match status" value="1"/>
</dbReference>
<dbReference type="Pfam" id="PF13426">
    <property type="entry name" value="PAS_9"/>
    <property type="match status" value="1"/>
</dbReference>
<evidence type="ECO:0000259" key="15">
    <source>
        <dbReference type="PROSITE" id="PS50112"/>
    </source>
</evidence>
<feature type="domain" description="PAC" evidence="16">
    <location>
        <begin position="394"/>
        <end position="446"/>
    </location>
</feature>
<keyword evidence="8" id="KW-0418">Kinase</keyword>
<dbReference type="PRINTS" id="PR00344">
    <property type="entry name" value="BCTRLSENSOR"/>
</dbReference>
<feature type="domain" description="PAS" evidence="15">
    <location>
        <begin position="318"/>
        <end position="390"/>
    </location>
</feature>
<feature type="transmembrane region" description="Helical" evidence="13">
    <location>
        <begin position="282"/>
        <end position="299"/>
    </location>
</feature>
<dbReference type="PANTHER" id="PTHR42878">
    <property type="entry name" value="TWO-COMPONENT HISTIDINE KINASE"/>
    <property type="match status" value="1"/>
</dbReference>
<dbReference type="RefSeq" id="WP_226764838.1">
    <property type="nucleotide sequence ID" value="NZ_JAJAWG010000009.1"/>
</dbReference>
<feature type="domain" description="Histidine kinase" evidence="14">
    <location>
        <begin position="574"/>
        <end position="787"/>
    </location>
</feature>
<evidence type="ECO:0000256" key="10">
    <source>
        <dbReference type="ARBA" id="ARBA00022989"/>
    </source>
</evidence>
<evidence type="ECO:0000256" key="9">
    <source>
        <dbReference type="ARBA" id="ARBA00022840"/>
    </source>
</evidence>
<dbReference type="SUPFAM" id="SSF55874">
    <property type="entry name" value="ATPase domain of HSP90 chaperone/DNA topoisomerase II/histidine kinase"/>
    <property type="match status" value="1"/>
</dbReference>
<evidence type="ECO:0000256" key="2">
    <source>
        <dbReference type="ARBA" id="ARBA00004141"/>
    </source>
</evidence>
<keyword evidence="9" id="KW-0067">ATP-binding</keyword>
<keyword evidence="5" id="KW-0808">Transferase</keyword>
<dbReference type="PROSITE" id="PS50109">
    <property type="entry name" value="HIS_KIN"/>
    <property type="match status" value="1"/>
</dbReference>
<dbReference type="Gene3D" id="1.10.287.130">
    <property type="match status" value="1"/>
</dbReference>
<proteinExistence type="predicted"/>
<dbReference type="InterPro" id="IPR003661">
    <property type="entry name" value="HisK_dim/P_dom"/>
</dbReference>
<reference evidence="17 18" key="1">
    <citation type="submission" date="2021-10" db="EMBL/GenBank/DDBJ databases">
        <authorList>
            <person name="Chen M."/>
        </authorList>
    </citation>
    <scope>NUCLEOTIDE SEQUENCE [LARGE SCALE GENOMIC DNA]</scope>
    <source>
        <strain evidence="17 18">H3-26</strain>
    </source>
</reference>
<dbReference type="InterPro" id="IPR050351">
    <property type="entry name" value="BphY/WalK/GraS-like"/>
</dbReference>
<dbReference type="Pfam" id="PF02518">
    <property type="entry name" value="HATPase_c"/>
    <property type="match status" value="1"/>
</dbReference>
<dbReference type="SMART" id="SM00086">
    <property type="entry name" value="PAC"/>
    <property type="match status" value="1"/>
</dbReference>
<dbReference type="SUPFAM" id="SSF47384">
    <property type="entry name" value="Homodimeric domain of signal transducing histidine kinase"/>
    <property type="match status" value="1"/>
</dbReference>
<evidence type="ECO:0000313" key="18">
    <source>
        <dbReference type="Proteomes" id="UP001198034"/>
    </source>
</evidence>
<keyword evidence="11" id="KW-0902">Two-component regulatory system</keyword>
<name>A0ABS8BN15_9NEIS</name>
<dbReference type="InterPro" id="IPR036097">
    <property type="entry name" value="HisK_dim/P_sf"/>
</dbReference>
<evidence type="ECO:0000256" key="13">
    <source>
        <dbReference type="SAM" id="Phobius"/>
    </source>
</evidence>
<dbReference type="NCBIfam" id="TIGR00229">
    <property type="entry name" value="sensory_box"/>
    <property type="match status" value="1"/>
</dbReference>
<evidence type="ECO:0000256" key="7">
    <source>
        <dbReference type="ARBA" id="ARBA00022741"/>
    </source>
</evidence>
<dbReference type="InterPro" id="IPR004358">
    <property type="entry name" value="Sig_transdc_His_kin-like_C"/>
</dbReference>
<dbReference type="SMART" id="SM00388">
    <property type="entry name" value="HisKA"/>
    <property type="match status" value="1"/>
</dbReference>
<sequence>MKQGFCFSAAWVLLYGESNPVHRILSPMKKWPNLSSWQRNWPWALAYLAIASLLTAVLVYAWQDYRNELFAREATMAQDMLWQEQEIRGRLQSNQNILENLAYGLASDSMQQLDFQRRAEALMKSNPEIVNIEWVNAKGQRGDGFPNFERRPESLVALNDSLLTEVIDGAATLGYPMVSNVIWRNSPQMVHVVPFFHQTEYQGAVLAVYDLSILLLQRVPWWMVQRYQLQLVDSNNQVIAPNRYHARLSGKDIREVPFGGASQQSLRLLARSVDPVAKQSNFWLIGLITALLLLLLWALKMLRLRMRERQYAEYALRDEILFRSAMETSLVTGLRAMDTEGKLSYVNRAFANMVGWTEAELIGAKPPMVFWPPECLDACANAYQAILRGECPANGFELRFMRNDGERFDVRLYSSKLVDSHGVHRGWMASMYDVTELKQEREALASSRQQLRTVLAGLEVAVSVTDIETGVLLYRNRHHSKTFAIPKEAEAYCLMRWPTDLAAHDGVFERVDMHTGRTYQIEQREVDWVNNRSAILEICTDITARQQAQEAARTRNDQLQHTARLVNMGELASSLAHELNQPLAAIASYSAACETMLYKKDPPLGKVQETLVKMTAQARRAGQIIRGIRQFVVKRAPTRELCKLNDLVSVPVQLLGPMVQKMKARIVLDIPSDLPSLNGDPVMLEQVLLNLIKNGLESMSDTPISERQIIVSASFSADTLKVTVADRGSGLADPAQLFQPFYSTKSEGMGMGLNICRSVIEQHRGHLWAEPNPGGGTRMRFRLPFNVSEEIS</sequence>
<evidence type="ECO:0000256" key="5">
    <source>
        <dbReference type="ARBA" id="ARBA00022679"/>
    </source>
</evidence>
<gene>
    <name evidence="17" type="ORF">LG219_12630</name>
</gene>
<dbReference type="PROSITE" id="PS50112">
    <property type="entry name" value="PAS"/>
    <property type="match status" value="1"/>
</dbReference>
<dbReference type="EMBL" id="JAJAWG010000009">
    <property type="protein sequence ID" value="MCB5197113.1"/>
    <property type="molecule type" value="Genomic_DNA"/>
</dbReference>
<evidence type="ECO:0000256" key="6">
    <source>
        <dbReference type="ARBA" id="ARBA00022692"/>
    </source>
</evidence>
<dbReference type="Proteomes" id="UP001198034">
    <property type="component" value="Unassembled WGS sequence"/>
</dbReference>
<dbReference type="EC" id="2.7.13.3" evidence="3"/>